<keyword evidence="6" id="KW-1185">Reference proteome</keyword>
<dbReference type="WBParaSite" id="MBELARI_LOCUS3380">
    <property type="protein sequence ID" value="MBELARI_LOCUS3380"/>
    <property type="gene ID" value="MBELARI_LOCUS3380"/>
</dbReference>
<evidence type="ECO:0000256" key="2">
    <source>
        <dbReference type="ARBA" id="ARBA00022741"/>
    </source>
</evidence>
<dbReference type="AlphaFoldDB" id="A0AAF3F8Z2"/>
<evidence type="ECO:0000313" key="7">
    <source>
        <dbReference type="WBParaSite" id="MBELARI_LOCUS3380"/>
    </source>
</evidence>
<keyword evidence="4" id="KW-0143">Chaperone</keyword>
<name>A0AAF3F8Z2_9BILA</name>
<dbReference type="InterPro" id="IPR013126">
    <property type="entry name" value="Hsp_70_fam"/>
</dbReference>
<evidence type="ECO:0000256" key="3">
    <source>
        <dbReference type="ARBA" id="ARBA00022840"/>
    </source>
</evidence>
<dbReference type="InterPro" id="IPR043129">
    <property type="entry name" value="ATPase_NBD"/>
</dbReference>
<dbReference type="Proteomes" id="UP000887575">
    <property type="component" value="Unassembled WGS sequence"/>
</dbReference>
<dbReference type="PANTHER" id="PTHR45639">
    <property type="entry name" value="HSC70CB, ISOFORM G-RELATED"/>
    <property type="match status" value="1"/>
</dbReference>
<keyword evidence="3" id="KW-0067">ATP-binding</keyword>
<evidence type="ECO:0000313" key="6">
    <source>
        <dbReference type="Proteomes" id="UP000887575"/>
    </source>
</evidence>
<organism evidence="6 7">
    <name type="scientific">Mesorhabditis belari</name>
    <dbReference type="NCBI Taxonomy" id="2138241"/>
    <lineage>
        <taxon>Eukaryota</taxon>
        <taxon>Metazoa</taxon>
        <taxon>Ecdysozoa</taxon>
        <taxon>Nematoda</taxon>
        <taxon>Chromadorea</taxon>
        <taxon>Rhabditida</taxon>
        <taxon>Rhabditina</taxon>
        <taxon>Rhabditomorpha</taxon>
        <taxon>Rhabditoidea</taxon>
        <taxon>Rhabditidae</taxon>
        <taxon>Mesorhabditinae</taxon>
        <taxon>Mesorhabditis</taxon>
    </lineage>
</organism>
<keyword evidence="2" id="KW-0547">Nucleotide-binding</keyword>
<dbReference type="Pfam" id="PF00012">
    <property type="entry name" value="HSP70"/>
    <property type="match status" value="1"/>
</dbReference>
<dbReference type="GO" id="GO:0140662">
    <property type="term" value="F:ATP-dependent protein folding chaperone"/>
    <property type="evidence" value="ECO:0007669"/>
    <property type="project" value="InterPro"/>
</dbReference>
<proteinExistence type="inferred from homology"/>
<protein>
    <recommendedName>
        <fullName evidence="5">Hypoxia up-regulated protein 1</fullName>
    </recommendedName>
</protein>
<dbReference type="GO" id="GO:0005524">
    <property type="term" value="F:ATP binding"/>
    <property type="evidence" value="ECO:0007669"/>
    <property type="project" value="UniProtKB-KW"/>
</dbReference>
<dbReference type="Gene3D" id="3.90.640.10">
    <property type="entry name" value="Actin, Chain A, domain 4"/>
    <property type="match status" value="1"/>
</dbReference>
<evidence type="ECO:0000256" key="1">
    <source>
        <dbReference type="ARBA" id="ARBA00007381"/>
    </source>
</evidence>
<sequence>MGASKTITTLVEYKIAKDKRDTKNPISPFWELAMIGLLLSQFIDRTLPLITKLWPKCTKRAERVKQVLSANLDHFAQIESVHEDIDMRLRVTREELNGLIVDLDERILAPIDGALEMAGLDYGSDLMQTRIGSKEIGRFLNTDESIALGGLYQAAFLSKGFKVKTFYVEELQIYPVQVHFHFEA</sequence>
<dbReference type="GO" id="GO:0034663">
    <property type="term" value="C:endoplasmic reticulum chaperone complex"/>
    <property type="evidence" value="ECO:0007669"/>
    <property type="project" value="TreeGrafter"/>
</dbReference>
<reference evidence="7" key="1">
    <citation type="submission" date="2024-02" db="UniProtKB">
        <authorList>
            <consortium name="WormBaseParasite"/>
        </authorList>
    </citation>
    <scope>IDENTIFICATION</scope>
</reference>
<evidence type="ECO:0000256" key="4">
    <source>
        <dbReference type="ARBA" id="ARBA00023186"/>
    </source>
</evidence>
<comment type="similarity">
    <text evidence="1">Belongs to the heat shock protein 70 family.</text>
</comment>
<dbReference type="PANTHER" id="PTHR45639:SF3">
    <property type="entry name" value="HYPOXIA UP-REGULATED PROTEIN 1"/>
    <property type="match status" value="1"/>
</dbReference>
<dbReference type="Gene3D" id="3.30.420.40">
    <property type="match status" value="1"/>
</dbReference>
<evidence type="ECO:0000256" key="5">
    <source>
        <dbReference type="ARBA" id="ARBA00040503"/>
    </source>
</evidence>
<dbReference type="GO" id="GO:0030968">
    <property type="term" value="P:endoplasmic reticulum unfolded protein response"/>
    <property type="evidence" value="ECO:0007669"/>
    <property type="project" value="TreeGrafter"/>
</dbReference>
<dbReference type="SUPFAM" id="SSF53067">
    <property type="entry name" value="Actin-like ATPase domain"/>
    <property type="match status" value="1"/>
</dbReference>
<accession>A0AAF3F8Z2</accession>